<evidence type="ECO:0000313" key="3">
    <source>
        <dbReference type="Proteomes" id="UP000094385"/>
    </source>
</evidence>
<feature type="signal peptide" evidence="1">
    <location>
        <begin position="1"/>
        <end position="17"/>
    </location>
</feature>
<protein>
    <recommendedName>
        <fullName evidence="4">Phosphatidylinositol-specific phospholipase C X domain-containing protein</fullName>
    </recommendedName>
</protein>
<dbReference type="Pfam" id="PF26146">
    <property type="entry name" value="PI-PLC_X"/>
    <property type="match status" value="1"/>
</dbReference>
<dbReference type="InterPro" id="IPR017946">
    <property type="entry name" value="PLC-like_Pdiesterase_TIM-brl"/>
</dbReference>
<dbReference type="SUPFAM" id="SSF51695">
    <property type="entry name" value="PLC-like phosphodiesterases"/>
    <property type="match status" value="1"/>
</dbReference>
<accession>A0A1E3Q907</accession>
<name>A0A1E3Q907_LIPST</name>
<dbReference type="Gene3D" id="3.20.20.190">
    <property type="entry name" value="Phosphatidylinositol (PI) phosphodiesterase"/>
    <property type="match status" value="1"/>
</dbReference>
<organism evidence="2 3">
    <name type="scientific">Lipomyces starkeyi NRRL Y-11557</name>
    <dbReference type="NCBI Taxonomy" id="675824"/>
    <lineage>
        <taxon>Eukaryota</taxon>
        <taxon>Fungi</taxon>
        <taxon>Dikarya</taxon>
        <taxon>Ascomycota</taxon>
        <taxon>Saccharomycotina</taxon>
        <taxon>Lipomycetes</taxon>
        <taxon>Lipomycetales</taxon>
        <taxon>Lipomycetaceae</taxon>
        <taxon>Lipomyces</taxon>
    </lineage>
</organism>
<keyword evidence="3" id="KW-1185">Reference proteome</keyword>
<dbReference type="Proteomes" id="UP000094385">
    <property type="component" value="Unassembled WGS sequence"/>
</dbReference>
<sequence length="296" mass="32588">MVFINLLLPSILFLASGSLVLSTCNGHQELCSRQYSNVTFVGAHNSPFVGCLPQQNQEWSVTRQLNNGIRFLQGQTHRAPITGSLNFCHTSCLLENAGKVTHFLRKVKTWLDVNPNEVVTLLITNGDSVPITDFDSAFNRSGITHYAYIPPISPLAINAWPTLQELINAGTRLIVFLDSGANATEVPYILDEFEYYFETPYDQTDCTFSQCRIDRPSNASPSGRMYLVNHTLNINLLNTGILVPDRDAAATTNSLATIEAQATLCSSLYGRTPNVMLLDFVDKGDIIGAQNVLNAL</sequence>
<keyword evidence="1" id="KW-0732">Signal</keyword>
<dbReference type="InterPro" id="IPR051057">
    <property type="entry name" value="PI-PLC_domain"/>
</dbReference>
<dbReference type="PANTHER" id="PTHR13593:SF146">
    <property type="entry name" value="PLC-LIKE PHOSPHODIESTERASE"/>
    <property type="match status" value="1"/>
</dbReference>
<dbReference type="GO" id="GO:0006629">
    <property type="term" value="P:lipid metabolic process"/>
    <property type="evidence" value="ECO:0007669"/>
    <property type="project" value="InterPro"/>
</dbReference>
<gene>
    <name evidence="2" type="ORF">LIPSTDRAFT_337177</name>
</gene>
<dbReference type="STRING" id="675824.A0A1E3Q907"/>
<dbReference type="GO" id="GO:0008081">
    <property type="term" value="F:phosphoric diester hydrolase activity"/>
    <property type="evidence" value="ECO:0007669"/>
    <property type="project" value="InterPro"/>
</dbReference>
<dbReference type="AlphaFoldDB" id="A0A1E3Q907"/>
<reference evidence="2 3" key="1">
    <citation type="journal article" date="2016" name="Proc. Natl. Acad. Sci. U.S.A.">
        <title>Comparative genomics of biotechnologically important yeasts.</title>
        <authorList>
            <person name="Riley R."/>
            <person name="Haridas S."/>
            <person name="Wolfe K.H."/>
            <person name="Lopes M.R."/>
            <person name="Hittinger C.T."/>
            <person name="Goeker M."/>
            <person name="Salamov A.A."/>
            <person name="Wisecaver J.H."/>
            <person name="Long T.M."/>
            <person name="Calvey C.H."/>
            <person name="Aerts A.L."/>
            <person name="Barry K.W."/>
            <person name="Choi C."/>
            <person name="Clum A."/>
            <person name="Coughlan A.Y."/>
            <person name="Deshpande S."/>
            <person name="Douglass A.P."/>
            <person name="Hanson S.J."/>
            <person name="Klenk H.-P."/>
            <person name="LaButti K.M."/>
            <person name="Lapidus A."/>
            <person name="Lindquist E.A."/>
            <person name="Lipzen A.M."/>
            <person name="Meier-Kolthoff J.P."/>
            <person name="Ohm R.A."/>
            <person name="Otillar R.P."/>
            <person name="Pangilinan J.L."/>
            <person name="Peng Y."/>
            <person name="Rokas A."/>
            <person name="Rosa C.A."/>
            <person name="Scheuner C."/>
            <person name="Sibirny A.A."/>
            <person name="Slot J.C."/>
            <person name="Stielow J.B."/>
            <person name="Sun H."/>
            <person name="Kurtzman C.P."/>
            <person name="Blackwell M."/>
            <person name="Grigoriev I.V."/>
            <person name="Jeffries T.W."/>
        </authorList>
    </citation>
    <scope>NUCLEOTIDE SEQUENCE [LARGE SCALE GENOMIC DNA]</scope>
    <source>
        <strain evidence="2 3">NRRL Y-11557</strain>
    </source>
</reference>
<proteinExistence type="predicted"/>
<evidence type="ECO:0000256" key="1">
    <source>
        <dbReference type="SAM" id="SignalP"/>
    </source>
</evidence>
<feature type="chain" id="PRO_5009134142" description="Phosphatidylinositol-specific phospholipase C X domain-containing protein" evidence="1">
    <location>
        <begin position="18"/>
        <end position="296"/>
    </location>
</feature>
<dbReference type="OrthoDB" id="7984201at2759"/>
<evidence type="ECO:0008006" key="4">
    <source>
        <dbReference type="Google" id="ProtNLM"/>
    </source>
</evidence>
<dbReference type="EMBL" id="KV454293">
    <property type="protein sequence ID" value="ODQ73964.1"/>
    <property type="molecule type" value="Genomic_DNA"/>
</dbReference>
<evidence type="ECO:0000313" key="2">
    <source>
        <dbReference type="EMBL" id="ODQ73964.1"/>
    </source>
</evidence>
<dbReference type="PANTHER" id="PTHR13593">
    <property type="match status" value="1"/>
</dbReference>